<evidence type="ECO:0000313" key="2">
    <source>
        <dbReference type="EMBL" id="ACU60994.1"/>
    </source>
</evidence>
<gene>
    <name evidence="2" type="ordered locus">Cpin_3530</name>
</gene>
<protein>
    <submittedName>
        <fullName evidence="2">Aminoglycoside phosphotransferase</fullName>
    </submittedName>
</protein>
<dbReference type="KEGG" id="cpi:Cpin_3530"/>
<dbReference type="PANTHER" id="PTHR40086:SF1">
    <property type="entry name" value="CELL CYCLE REGULATOR CCRZ"/>
    <property type="match status" value="1"/>
</dbReference>
<dbReference type="InterPro" id="IPR052077">
    <property type="entry name" value="CcrZ_PhaseVar_Mediator"/>
</dbReference>
<dbReference type="EMBL" id="CP001699">
    <property type="protein sequence ID" value="ACU60994.1"/>
    <property type="molecule type" value="Genomic_DNA"/>
</dbReference>
<dbReference type="RefSeq" id="WP_012791167.1">
    <property type="nucleotide sequence ID" value="NC_013132.1"/>
</dbReference>
<organism evidence="2 3">
    <name type="scientific">Chitinophaga pinensis (strain ATCC 43595 / DSM 2588 / LMG 13176 / NBRC 15968 / NCIMB 11800 / UQM 2034)</name>
    <dbReference type="NCBI Taxonomy" id="485918"/>
    <lineage>
        <taxon>Bacteria</taxon>
        <taxon>Pseudomonadati</taxon>
        <taxon>Bacteroidota</taxon>
        <taxon>Chitinophagia</taxon>
        <taxon>Chitinophagales</taxon>
        <taxon>Chitinophagaceae</taxon>
        <taxon>Chitinophaga</taxon>
    </lineage>
</organism>
<reference evidence="3" key="1">
    <citation type="submission" date="2009-08" db="EMBL/GenBank/DDBJ databases">
        <title>The complete genome of Chitinophaga pinensis DSM 2588.</title>
        <authorList>
            <consortium name="US DOE Joint Genome Institute (JGI-PGF)"/>
            <person name="Lucas S."/>
            <person name="Copeland A."/>
            <person name="Lapidus A."/>
            <person name="Glavina del Rio T."/>
            <person name="Dalin E."/>
            <person name="Tice H."/>
            <person name="Bruce D."/>
            <person name="Goodwin L."/>
            <person name="Pitluck S."/>
            <person name="Kyrpides N."/>
            <person name="Mavromatis K."/>
            <person name="Ivanova N."/>
            <person name="Mikhailova N."/>
            <person name="Sims D."/>
            <person name="Meinche L."/>
            <person name="Brettin T."/>
            <person name="Detter J.C."/>
            <person name="Han C."/>
            <person name="Larimer F."/>
            <person name="Land M."/>
            <person name="Hauser L."/>
            <person name="Markowitz V."/>
            <person name="Cheng J.-F."/>
            <person name="Hugenholtz P."/>
            <person name="Woyke T."/>
            <person name="Wu D."/>
            <person name="Spring S."/>
            <person name="Klenk H.-P."/>
            <person name="Eisen J.A."/>
        </authorList>
    </citation>
    <scope>NUCLEOTIDE SEQUENCE [LARGE SCALE GENOMIC DNA]</scope>
    <source>
        <strain evidence="3">ATCC 43595 / DSM 2588 / LMG 13176 / NBRC 15968 / NCIMB 11800 / UQM 2034</strain>
    </source>
</reference>
<name>A0A979GUW4_CHIPD</name>
<reference evidence="2 3" key="2">
    <citation type="journal article" date="2010" name="Stand. Genomic Sci.">
        <title>Complete genome sequence of Chitinophaga pinensis type strain (UQM 2034).</title>
        <authorList>
            <person name="Glavina Del Rio T."/>
            <person name="Abt B."/>
            <person name="Spring S."/>
            <person name="Lapidus A."/>
            <person name="Nolan M."/>
            <person name="Tice H."/>
            <person name="Copeland A."/>
            <person name="Cheng J.F."/>
            <person name="Chen F."/>
            <person name="Bruce D."/>
            <person name="Goodwin L."/>
            <person name="Pitluck S."/>
            <person name="Ivanova N."/>
            <person name="Mavromatis K."/>
            <person name="Mikhailova N."/>
            <person name="Pati A."/>
            <person name="Chen A."/>
            <person name="Palaniappan K."/>
            <person name="Land M."/>
            <person name="Hauser L."/>
            <person name="Chang Y.J."/>
            <person name="Jeffries C.D."/>
            <person name="Chain P."/>
            <person name="Saunders E."/>
            <person name="Detter J.C."/>
            <person name="Brettin T."/>
            <person name="Rohde M."/>
            <person name="Goker M."/>
            <person name="Bristow J."/>
            <person name="Eisen J.A."/>
            <person name="Markowitz V."/>
            <person name="Hugenholtz P."/>
            <person name="Kyrpides N.C."/>
            <person name="Klenk H.P."/>
            <person name="Lucas S."/>
        </authorList>
    </citation>
    <scope>NUCLEOTIDE SEQUENCE [LARGE SCALE GENOMIC DNA]</scope>
    <source>
        <strain evidence="3">ATCC 43595 / DSM 2588 / LMG 13176 / NBRC 15968 / NCIMB 11800 / UQM 2034</strain>
    </source>
</reference>
<evidence type="ECO:0000259" key="1">
    <source>
        <dbReference type="Pfam" id="PF01636"/>
    </source>
</evidence>
<dbReference type="PANTHER" id="PTHR40086">
    <property type="entry name" value="PHOSPHOTRANSFERASE YTMP-RELATED"/>
    <property type="match status" value="1"/>
</dbReference>
<accession>A0A979GUW4</accession>
<dbReference type="Proteomes" id="UP000002215">
    <property type="component" value="Chromosome"/>
</dbReference>
<dbReference type="SUPFAM" id="SSF56112">
    <property type="entry name" value="Protein kinase-like (PK-like)"/>
    <property type="match status" value="1"/>
</dbReference>
<sequence length="338" mass="37584">MSFQFQEVFPAERTAAINVAIETAFGGAKLEDVNLLTGGLSTAPVYKLTVDNRPYVMKLDVLHVAATVDLSEKVALAAQAGIAPALLYRNVESGITISDFVENKPIRSIFTGEVLADRLAGAVKKIHAVPYTIPGDDLKATIDHILTGFRQTNILSGEIPDECLRRYAEVREIYPWQDTDKVFSHNDLNPSNILCDGQDIWVIDWNTAFVNDRYVDLAGVANFFIHMPEQEAVFLKAYFGDELDEYKKARFYVMRQISRIIYALMMLHLAAKAKPADYKHDQDVAGVLLRDVGPAIGAGKLSLATYEGQFMYGKALMHEAVQQMRTARFEASLAMLKG</sequence>
<dbReference type="Gene3D" id="3.90.1200.10">
    <property type="match status" value="1"/>
</dbReference>
<dbReference type="OrthoDB" id="179763at2"/>
<dbReference type="InterPro" id="IPR011009">
    <property type="entry name" value="Kinase-like_dom_sf"/>
</dbReference>
<feature type="domain" description="Aminoglycoside phosphotransferase" evidence="1">
    <location>
        <begin position="36"/>
        <end position="252"/>
    </location>
</feature>
<evidence type="ECO:0000313" key="3">
    <source>
        <dbReference type="Proteomes" id="UP000002215"/>
    </source>
</evidence>
<dbReference type="AlphaFoldDB" id="A0A979GUW4"/>
<proteinExistence type="predicted"/>
<dbReference type="Pfam" id="PF01636">
    <property type="entry name" value="APH"/>
    <property type="match status" value="1"/>
</dbReference>
<dbReference type="InterPro" id="IPR002575">
    <property type="entry name" value="Aminoglycoside_PTrfase"/>
</dbReference>